<keyword evidence="2" id="KW-1185">Reference proteome</keyword>
<evidence type="ECO:0000313" key="1">
    <source>
        <dbReference type="EMBL" id="KAH3679493.1"/>
    </source>
</evidence>
<gene>
    <name evidence="1" type="ORF">WICMUC_000938</name>
</gene>
<comment type="caution">
    <text evidence="1">The sequence shown here is derived from an EMBL/GenBank/DDBJ whole genome shotgun (WGS) entry which is preliminary data.</text>
</comment>
<reference evidence="1" key="1">
    <citation type="journal article" date="2021" name="Open Biol.">
        <title>Shared evolutionary footprints suggest mitochondrial oxidative damage underlies multiple complex I losses in fungi.</title>
        <authorList>
            <person name="Schikora-Tamarit M.A."/>
            <person name="Marcet-Houben M."/>
            <person name="Nosek J."/>
            <person name="Gabaldon T."/>
        </authorList>
    </citation>
    <scope>NUCLEOTIDE SEQUENCE</scope>
    <source>
        <strain evidence="1">CBS6341</strain>
    </source>
</reference>
<dbReference type="AlphaFoldDB" id="A0A9P8PWA5"/>
<organism evidence="1 2">
    <name type="scientific">Wickerhamomyces mucosus</name>
    <dbReference type="NCBI Taxonomy" id="1378264"/>
    <lineage>
        <taxon>Eukaryota</taxon>
        <taxon>Fungi</taxon>
        <taxon>Dikarya</taxon>
        <taxon>Ascomycota</taxon>
        <taxon>Saccharomycotina</taxon>
        <taxon>Saccharomycetes</taxon>
        <taxon>Phaffomycetales</taxon>
        <taxon>Wickerhamomycetaceae</taxon>
        <taxon>Wickerhamomyces</taxon>
    </lineage>
</organism>
<protein>
    <submittedName>
        <fullName evidence="1">Uncharacterized protein</fullName>
    </submittedName>
</protein>
<accession>A0A9P8PWA5</accession>
<proteinExistence type="predicted"/>
<dbReference type="EMBL" id="JAEUBF010000300">
    <property type="protein sequence ID" value="KAH3679493.1"/>
    <property type="molecule type" value="Genomic_DNA"/>
</dbReference>
<evidence type="ECO:0000313" key="2">
    <source>
        <dbReference type="Proteomes" id="UP000769528"/>
    </source>
</evidence>
<name>A0A9P8PWA5_9ASCO</name>
<dbReference type="Proteomes" id="UP000769528">
    <property type="component" value="Unassembled WGS sequence"/>
</dbReference>
<sequence>MFTFHKPMESNSIVRFDDGNNGLASIGDVDVISNTANLAIKRGFSFSLGGSKVYENNNSNLLFAKQDLDSQLDRVLGNSDKLDIAAAATKNDTPSPISSSHARLDHPGIESLRFINQRISSLFRDKRNTNEVYDDDVCYSTITHAKAPIVNN</sequence>
<reference evidence="1" key="2">
    <citation type="submission" date="2021-01" db="EMBL/GenBank/DDBJ databases">
        <authorList>
            <person name="Schikora-Tamarit M.A."/>
        </authorList>
    </citation>
    <scope>NUCLEOTIDE SEQUENCE</scope>
    <source>
        <strain evidence="1">CBS6341</strain>
    </source>
</reference>